<dbReference type="EMBL" id="PVTL01000007">
    <property type="protein sequence ID" value="PRY67287.1"/>
    <property type="molecule type" value="Genomic_DNA"/>
</dbReference>
<evidence type="ECO:0000313" key="1">
    <source>
        <dbReference type="EMBL" id="PRY67287.1"/>
    </source>
</evidence>
<organism evidence="1 2">
    <name type="scientific">Glaciihabitans tibetensis</name>
    <dbReference type="NCBI Taxonomy" id="1266600"/>
    <lineage>
        <taxon>Bacteria</taxon>
        <taxon>Bacillati</taxon>
        <taxon>Actinomycetota</taxon>
        <taxon>Actinomycetes</taxon>
        <taxon>Micrococcales</taxon>
        <taxon>Microbacteriaceae</taxon>
        <taxon>Glaciihabitans</taxon>
    </lineage>
</organism>
<sequence length="217" mass="21810">MTRARSFLVVAAVTRVPTLISVLLLVLVLSLTLAVTLALTGCAPAERSPLVARGDGLVDCLPATDNSPGVITVPIENAGPDPIVLSGTSLHSMTGSRLVASWVLPAGDGVQREAAGDAGDDATGEAAGNDAGITYFGRTAPSLSPAWSARTPALGATIPADDTATLAFEVGREVSGPTSTLVGATISYSGSASGSVLTRSSLYFGFRTIPGECIAPD</sequence>
<comment type="caution">
    <text evidence="1">The sequence shown here is derived from an EMBL/GenBank/DDBJ whole genome shotgun (WGS) entry which is preliminary data.</text>
</comment>
<dbReference type="AlphaFoldDB" id="A0A2T0VB48"/>
<evidence type="ECO:0000313" key="2">
    <source>
        <dbReference type="Proteomes" id="UP000237983"/>
    </source>
</evidence>
<accession>A0A2T0VB48</accession>
<proteinExistence type="predicted"/>
<gene>
    <name evidence="1" type="ORF">B0I08_107183</name>
</gene>
<reference evidence="1 2" key="1">
    <citation type="submission" date="2018-03" db="EMBL/GenBank/DDBJ databases">
        <title>Genomic Encyclopedia of Type Strains, Phase III (KMG-III): the genomes of soil and plant-associated and newly described type strains.</title>
        <authorList>
            <person name="Whitman W."/>
        </authorList>
    </citation>
    <scope>NUCLEOTIDE SEQUENCE [LARGE SCALE GENOMIC DNA]</scope>
    <source>
        <strain evidence="1 2">CGMCC 1.12484</strain>
    </source>
</reference>
<dbReference type="RefSeq" id="WP_106213859.1">
    <property type="nucleotide sequence ID" value="NZ_PVTL01000007.1"/>
</dbReference>
<keyword evidence="2" id="KW-1185">Reference proteome</keyword>
<dbReference type="Proteomes" id="UP000237983">
    <property type="component" value="Unassembled WGS sequence"/>
</dbReference>
<protein>
    <submittedName>
        <fullName evidence="1">Uncharacterized protein</fullName>
    </submittedName>
</protein>
<name>A0A2T0VB48_9MICO</name>